<dbReference type="InterPro" id="IPR044060">
    <property type="entry name" value="Bacterial_rp_domain"/>
</dbReference>
<dbReference type="Pfam" id="PF18998">
    <property type="entry name" value="Flg_new_2"/>
    <property type="match status" value="1"/>
</dbReference>
<evidence type="ECO:0000313" key="6">
    <source>
        <dbReference type="Proteomes" id="UP000001556"/>
    </source>
</evidence>
<dbReference type="eggNOG" id="COG5492">
    <property type="taxonomic scope" value="Bacteria"/>
</dbReference>
<gene>
    <name evidence="5" type="ordered locus">Dred_2357</name>
</gene>
<dbReference type="PANTHER" id="PTHR43308">
    <property type="entry name" value="OUTER MEMBRANE PROTEIN ALPHA-RELATED"/>
    <property type="match status" value="1"/>
</dbReference>
<name>A4J714_DESRM</name>
<organism evidence="5 6">
    <name type="scientific">Desulforamulus reducens (strain ATCC BAA-1160 / DSM 100696 / MI-1)</name>
    <name type="common">Desulfotomaculum reducens</name>
    <dbReference type="NCBI Taxonomy" id="349161"/>
    <lineage>
        <taxon>Bacteria</taxon>
        <taxon>Bacillati</taxon>
        <taxon>Bacillota</taxon>
        <taxon>Clostridia</taxon>
        <taxon>Eubacteriales</taxon>
        <taxon>Peptococcaceae</taxon>
        <taxon>Desulforamulus</taxon>
    </lineage>
</organism>
<dbReference type="Gene3D" id="2.60.40.2700">
    <property type="match status" value="1"/>
</dbReference>
<dbReference type="STRING" id="349161.Dred_2357"/>
<feature type="domain" description="SLH" evidence="4">
    <location>
        <begin position="26"/>
        <end position="83"/>
    </location>
</feature>
<evidence type="ECO:0000313" key="5">
    <source>
        <dbReference type="EMBL" id="ABO50867.1"/>
    </source>
</evidence>
<dbReference type="PROSITE" id="PS51272">
    <property type="entry name" value="SLH"/>
    <property type="match status" value="3"/>
</dbReference>
<evidence type="ECO:0000256" key="3">
    <source>
        <dbReference type="SAM" id="SignalP"/>
    </source>
</evidence>
<proteinExistence type="predicted"/>
<dbReference type="KEGG" id="drm:Dred_2357"/>
<keyword evidence="3" id="KW-0732">Signal</keyword>
<dbReference type="PANTHER" id="PTHR43308:SF5">
    <property type="entry name" value="S-LAYER PROTEIN _ PEPTIDOGLYCAN ENDO-BETA-N-ACETYLGLUCOSAMINIDASE"/>
    <property type="match status" value="1"/>
</dbReference>
<reference evidence="5 6" key="1">
    <citation type="submission" date="2007-03" db="EMBL/GenBank/DDBJ databases">
        <title>Complete sequence of Desulfotomaculum reducens MI-1.</title>
        <authorList>
            <consortium name="US DOE Joint Genome Institute"/>
            <person name="Copeland A."/>
            <person name="Lucas S."/>
            <person name="Lapidus A."/>
            <person name="Barry K."/>
            <person name="Detter J.C."/>
            <person name="Glavina del Rio T."/>
            <person name="Hammon N."/>
            <person name="Israni S."/>
            <person name="Dalin E."/>
            <person name="Tice H."/>
            <person name="Pitluck S."/>
            <person name="Sims D."/>
            <person name="Brettin T."/>
            <person name="Bruce D."/>
            <person name="Han C."/>
            <person name="Tapia R."/>
            <person name="Schmutz J."/>
            <person name="Larimer F."/>
            <person name="Land M."/>
            <person name="Hauser L."/>
            <person name="Kyrpides N."/>
            <person name="Kim E."/>
            <person name="Tebo B.M."/>
            <person name="Richardson P."/>
        </authorList>
    </citation>
    <scope>NUCLEOTIDE SEQUENCE [LARGE SCALE GENOMIC DNA]</scope>
    <source>
        <strain evidence="5 6">MI-1</strain>
    </source>
</reference>
<evidence type="ECO:0000259" key="4">
    <source>
        <dbReference type="PROSITE" id="PS51272"/>
    </source>
</evidence>
<feature type="region of interest" description="Disordered" evidence="2">
    <location>
        <begin position="437"/>
        <end position="463"/>
    </location>
</feature>
<dbReference type="Proteomes" id="UP000001556">
    <property type="component" value="Chromosome"/>
</dbReference>
<evidence type="ECO:0000256" key="2">
    <source>
        <dbReference type="SAM" id="MobiDB-lite"/>
    </source>
</evidence>
<dbReference type="InterPro" id="IPR051465">
    <property type="entry name" value="Cell_Envelope_Struct_Comp"/>
</dbReference>
<feature type="signal peptide" evidence="3">
    <location>
        <begin position="1"/>
        <end position="29"/>
    </location>
</feature>
<feature type="compositionally biased region" description="Gly residues" evidence="2">
    <location>
        <begin position="449"/>
        <end position="460"/>
    </location>
</feature>
<sequence length="1081" mass="114964">MVEKIKNKLFIQLLIILLLLTLMPMAVLAQDSDIKGHWAENQLSGWVQSGLAKGYEDGQFKPDNNITRAEFVALVNRSFGFTEIIEFNFSDVKANDWFAGEIGKAIAAGYISGYQDGTMKPNNQITRQEVASIISRLLKLDAGSGFNINNFKDAKDMPQWSKAAIGAVSSKGYMGGYSDQTFKPTKPITRAEAIVSLDRVKGQQATAAEKTVFYAKPGTYGPATGRETINGNVTISVADVTLQNTTISGDLLLAEGVGNGDVKLKNVKVSGKTIIKGGGANSVTLEDCSLPNITVSKEGVRVVASGNTTVKVVRLESGATLVETTTTGPGFEAVTLSEIIPASAKVNLTGNFAAVIVATKEVEVEVTAGQIETLEVAKEAIGAIVNVAKDATVNTLTANAAAKVTGEGKIETAKVNAANVSIAQTPTKREVANGVTSSIGGQTVSGGTSSTGGGGGGSGGSSTTTKYEVAVLTNPEAGGTVSGGGSYTQGVAVTVTAIANPGYKFIDWKENGIQVSTNASYSFTMGSAAKTLVANFITEVPVEPAPFTPGEGGTLPDFTPFSSEPGKIGGLYVDRTHRVNEGFIYNGGELGNYAVVDLKFDPPSEYGATSYTLQYSDDGSTWRNYQHYDVDLTTSNNAQDNFSLSSPAGSYKYRLLVNGGDRDGYTSNEVEAPLVAVATTFSGWGLDESMWITGVMSPFVGSGKQASFDVKKLPEHDNTDLSQYLTYQWYRVNPATFTMTAIEGATELTYTTSEADAGYLLLCRATGDGVNVGGFIQILSHWSPVITNKAYVNNVTNDGFTLNLDKSLAGLTPEEVKLSYYAGNNEIIVPINSITPRDNTAMFDIAAAIPQGVSELYLHNTSDFWRLVSVQGGHQGHMMEGVRITLGAPADPAADIAVTLESTEMSVPYHLGVRVKDAATGAPITDLVAGDLDEDSSLVFNFSLEKDGVNIPLQRVFHNEMNNEENEGHYVIYPSDDYRPMAGEYKLTFSKTGYVTTSLDCSFPLEDTNANMLVTLENTDVETIPNNLSVEEINTITDVPITDPVADELTNPVTDELTDPVTDELTNSITDELTDSIPLVD</sequence>
<dbReference type="EMBL" id="CP000612">
    <property type="protein sequence ID" value="ABO50867.1"/>
    <property type="molecule type" value="Genomic_DNA"/>
</dbReference>
<dbReference type="HOGENOM" id="CLU_286019_0_0_9"/>
<feature type="domain" description="SLH" evidence="4">
    <location>
        <begin position="85"/>
        <end position="148"/>
    </location>
</feature>
<feature type="compositionally biased region" description="Low complexity" evidence="2">
    <location>
        <begin position="437"/>
        <end position="448"/>
    </location>
</feature>
<protein>
    <submittedName>
        <fullName evidence="5">S-layer domain protein</fullName>
    </submittedName>
</protein>
<dbReference type="CAZy" id="CBM54">
    <property type="family name" value="Carbohydrate-Binding Module Family 54"/>
</dbReference>
<evidence type="ECO:0000256" key="1">
    <source>
        <dbReference type="ARBA" id="ARBA00022737"/>
    </source>
</evidence>
<feature type="domain" description="SLH" evidence="4">
    <location>
        <begin position="149"/>
        <end position="211"/>
    </location>
</feature>
<keyword evidence="6" id="KW-1185">Reference proteome</keyword>
<dbReference type="InterPro" id="IPR001119">
    <property type="entry name" value="SLH_dom"/>
</dbReference>
<accession>A4J714</accession>
<dbReference type="AlphaFoldDB" id="A4J714"/>
<keyword evidence="1" id="KW-0677">Repeat</keyword>
<feature type="chain" id="PRO_5038965274" evidence="3">
    <location>
        <begin position="30"/>
        <end position="1081"/>
    </location>
</feature>
<dbReference type="RefSeq" id="WP_011878665.1">
    <property type="nucleotide sequence ID" value="NC_009253.1"/>
</dbReference>
<dbReference type="Pfam" id="PF00395">
    <property type="entry name" value="SLH"/>
    <property type="match status" value="3"/>
</dbReference>